<keyword evidence="2" id="KW-1185">Reference proteome</keyword>
<proteinExistence type="predicted"/>
<sequence length="534" mass="60807">MPDRVLSSLNEFTGMWATKGFLQPEDEKRAASRKPRLQGEIPEWLSGKLFRLGPGKWDLGGGFCLRHWFDGAAILSAFDIHKGKVRYSSRYLQSEAYKKMSSANRPVVTEFGTRCYPDPCKNIFSRFFAALVPSDLTDNNFGNVYSLGDELFCTSETCFMWKVDQDSLEAVQRYDVNKLVSVNLASAHPITQEDGTSYNLGASFISGLKYHIIKIPPPGKGCSGLKRASVAYHIPSSWKTTFSYYHSFGMTRNYVVFVEQPLLVNAMRLVGSRIKGYSFKDCLDWAPKEKTKFVVLDRSTGAVLRTRFVTDPLFFFHVVNTYEDDGHIVFDMIAYEDATILDRYYLDKIRNSTAEDFDPDCQGHFRRFVIPVSKMNSTKEGNLVSLKYTEARAYRQDNSTIWLTHEEMGCKGYDLPTINPEYKGKPYRYTYGSGNFERLGECRNAICKLDIERREMQLWRESDTQFPSEAIFIANPEGVDEDDGVLLSVVNDTDYSKPDFLLVLDAKTLTELARAQVPPHVRACTSIHGCFIRS</sequence>
<comment type="caution">
    <text evidence="1">The sequence shown here is derived from an EMBL/GenBank/DDBJ whole genome shotgun (WGS) entry which is preliminary data.</text>
</comment>
<evidence type="ECO:0000313" key="1">
    <source>
        <dbReference type="EMBL" id="KAH6934156.1"/>
    </source>
</evidence>
<accession>A0ACB7SGS0</accession>
<gene>
    <name evidence="1" type="ORF">HPB50_021055</name>
</gene>
<name>A0ACB7SGS0_HYAAI</name>
<evidence type="ECO:0000313" key="2">
    <source>
        <dbReference type="Proteomes" id="UP000821845"/>
    </source>
</evidence>
<organism evidence="1 2">
    <name type="scientific">Hyalomma asiaticum</name>
    <name type="common">Tick</name>
    <dbReference type="NCBI Taxonomy" id="266040"/>
    <lineage>
        <taxon>Eukaryota</taxon>
        <taxon>Metazoa</taxon>
        <taxon>Ecdysozoa</taxon>
        <taxon>Arthropoda</taxon>
        <taxon>Chelicerata</taxon>
        <taxon>Arachnida</taxon>
        <taxon>Acari</taxon>
        <taxon>Parasitiformes</taxon>
        <taxon>Ixodida</taxon>
        <taxon>Ixodoidea</taxon>
        <taxon>Ixodidae</taxon>
        <taxon>Hyalomminae</taxon>
        <taxon>Hyalomma</taxon>
    </lineage>
</organism>
<protein>
    <submittedName>
        <fullName evidence="1">Uncharacterized protein</fullName>
    </submittedName>
</protein>
<dbReference type="EMBL" id="CM023484">
    <property type="protein sequence ID" value="KAH6934156.1"/>
    <property type="molecule type" value="Genomic_DNA"/>
</dbReference>
<dbReference type="Proteomes" id="UP000821845">
    <property type="component" value="Chromosome 4"/>
</dbReference>
<reference evidence="1" key="1">
    <citation type="submission" date="2020-05" db="EMBL/GenBank/DDBJ databases">
        <title>Large-scale comparative analyses of tick genomes elucidate their genetic diversity and vector capacities.</title>
        <authorList>
            <person name="Jia N."/>
            <person name="Wang J."/>
            <person name="Shi W."/>
            <person name="Du L."/>
            <person name="Sun Y."/>
            <person name="Zhan W."/>
            <person name="Jiang J."/>
            <person name="Wang Q."/>
            <person name="Zhang B."/>
            <person name="Ji P."/>
            <person name="Sakyi L.B."/>
            <person name="Cui X."/>
            <person name="Yuan T."/>
            <person name="Jiang B."/>
            <person name="Yang W."/>
            <person name="Lam T.T.-Y."/>
            <person name="Chang Q."/>
            <person name="Ding S."/>
            <person name="Wang X."/>
            <person name="Zhu J."/>
            <person name="Ruan X."/>
            <person name="Zhao L."/>
            <person name="Wei J."/>
            <person name="Que T."/>
            <person name="Du C."/>
            <person name="Cheng J."/>
            <person name="Dai P."/>
            <person name="Han X."/>
            <person name="Huang E."/>
            <person name="Gao Y."/>
            <person name="Liu J."/>
            <person name="Shao H."/>
            <person name="Ye R."/>
            <person name="Li L."/>
            <person name="Wei W."/>
            <person name="Wang X."/>
            <person name="Wang C."/>
            <person name="Yang T."/>
            <person name="Huo Q."/>
            <person name="Li W."/>
            <person name="Guo W."/>
            <person name="Chen H."/>
            <person name="Zhou L."/>
            <person name="Ni X."/>
            <person name="Tian J."/>
            <person name="Zhou Y."/>
            <person name="Sheng Y."/>
            <person name="Liu T."/>
            <person name="Pan Y."/>
            <person name="Xia L."/>
            <person name="Li J."/>
            <person name="Zhao F."/>
            <person name="Cao W."/>
        </authorList>
    </citation>
    <scope>NUCLEOTIDE SEQUENCE</scope>
    <source>
        <strain evidence="1">Hyas-2018</strain>
    </source>
</reference>